<name>A0A4Y7IB39_PAPSO</name>
<evidence type="ECO:0000313" key="1">
    <source>
        <dbReference type="EMBL" id="RZC44728.1"/>
    </source>
</evidence>
<dbReference type="EMBL" id="CM010715">
    <property type="protein sequence ID" value="RZC44728.1"/>
    <property type="molecule type" value="Genomic_DNA"/>
</dbReference>
<organism evidence="1 2">
    <name type="scientific">Papaver somniferum</name>
    <name type="common">Opium poppy</name>
    <dbReference type="NCBI Taxonomy" id="3469"/>
    <lineage>
        <taxon>Eukaryota</taxon>
        <taxon>Viridiplantae</taxon>
        <taxon>Streptophyta</taxon>
        <taxon>Embryophyta</taxon>
        <taxon>Tracheophyta</taxon>
        <taxon>Spermatophyta</taxon>
        <taxon>Magnoliopsida</taxon>
        <taxon>Ranunculales</taxon>
        <taxon>Papaveraceae</taxon>
        <taxon>Papaveroideae</taxon>
        <taxon>Papaver</taxon>
    </lineage>
</organism>
<proteinExistence type="predicted"/>
<protein>
    <submittedName>
        <fullName evidence="1">Uncharacterized protein</fullName>
    </submittedName>
</protein>
<keyword evidence="2" id="KW-1185">Reference proteome</keyword>
<accession>A0A4Y7IB39</accession>
<dbReference type="Proteomes" id="UP000316621">
    <property type="component" value="Chromosome 1"/>
</dbReference>
<dbReference type="AlphaFoldDB" id="A0A4Y7IB39"/>
<sequence length="87" mass="9645">MDVNPLFKENDESVFEINVKAIKTLVDAAGEVDSVRRDQVSAAEKVAESLLMLREIPVPGLNEEGRDAMYRTVEILAVAVEENKKVT</sequence>
<dbReference type="Gramene" id="RZC44728">
    <property type="protein sequence ID" value="RZC44728"/>
    <property type="gene ID" value="C5167_037680"/>
</dbReference>
<evidence type="ECO:0000313" key="2">
    <source>
        <dbReference type="Proteomes" id="UP000316621"/>
    </source>
</evidence>
<reference evidence="1 2" key="1">
    <citation type="journal article" date="2018" name="Science">
        <title>The opium poppy genome and morphinan production.</title>
        <authorList>
            <person name="Guo L."/>
            <person name="Winzer T."/>
            <person name="Yang X."/>
            <person name="Li Y."/>
            <person name="Ning Z."/>
            <person name="He Z."/>
            <person name="Teodor R."/>
            <person name="Lu Y."/>
            <person name="Bowser T.A."/>
            <person name="Graham I.A."/>
            <person name="Ye K."/>
        </authorList>
    </citation>
    <scope>NUCLEOTIDE SEQUENCE [LARGE SCALE GENOMIC DNA]</scope>
    <source>
        <strain evidence="2">cv. HN1</strain>
        <tissue evidence="1">Leaves</tissue>
    </source>
</reference>
<gene>
    <name evidence="1" type="ORF">C5167_037680</name>
</gene>